<dbReference type="PANTHER" id="PTHR43788:SF6">
    <property type="entry name" value="DNA HELICASE B"/>
    <property type="match status" value="1"/>
</dbReference>
<gene>
    <name evidence="5" type="ORF">GCM10010357_71290</name>
</gene>
<dbReference type="Gene3D" id="3.40.50.300">
    <property type="entry name" value="P-loop containing nucleotide triphosphate hydrolases"/>
    <property type="match status" value="2"/>
</dbReference>
<evidence type="ECO:0000313" key="6">
    <source>
        <dbReference type="Proteomes" id="UP001500879"/>
    </source>
</evidence>
<evidence type="ECO:0000259" key="3">
    <source>
        <dbReference type="Pfam" id="PF13538"/>
    </source>
</evidence>
<dbReference type="EMBL" id="BAAABX010000097">
    <property type="protein sequence ID" value="GAA0439701.1"/>
    <property type="molecule type" value="Genomic_DNA"/>
</dbReference>
<evidence type="ECO:0000313" key="5">
    <source>
        <dbReference type="EMBL" id="GAA0439701.1"/>
    </source>
</evidence>
<dbReference type="InterPro" id="IPR041451">
    <property type="entry name" value="RecD2_SH13"/>
</dbReference>
<accession>A0ABP3J6H2</accession>
<proteinExistence type="predicted"/>
<dbReference type="Gene3D" id="2.30.30.940">
    <property type="match status" value="1"/>
</dbReference>
<name>A0ABP3J6H2_9ACTN</name>
<dbReference type="InterPro" id="IPR050534">
    <property type="entry name" value="Coronavir_polyprotein_1ab"/>
</dbReference>
<dbReference type="CDD" id="cd17933">
    <property type="entry name" value="DEXSc_RecD-like"/>
    <property type="match status" value="1"/>
</dbReference>
<dbReference type="Pfam" id="PF18335">
    <property type="entry name" value="SH3_13"/>
    <property type="match status" value="1"/>
</dbReference>
<dbReference type="InterPro" id="IPR027417">
    <property type="entry name" value="P-loop_NTPase"/>
</dbReference>
<keyword evidence="1" id="KW-0547">Nucleotide-binding</keyword>
<feature type="domain" description="ATP-dependent RecD2 DNA helicase SH3" evidence="4">
    <location>
        <begin position="275"/>
        <end position="341"/>
    </location>
</feature>
<organism evidence="5 6">
    <name type="scientific">Streptomyces luteireticuli</name>
    <dbReference type="NCBI Taxonomy" id="173858"/>
    <lineage>
        <taxon>Bacteria</taxon>
        <taxon>Bacillati</taxon>
        <taxon>Actinomycetota</taxon>
        <taxon>Actinomycetes</taxon>
        <taxon>Kitasatosporales</taxon>
        <taxon>Streptomycetaceae</taxon>
        <taxon>Streptomyces</taxon>
    </lineage>
</organism>
<reference evidence="6" key="1">
    <citation type="journal article" date="2019" name="Int. J. Syst. Evol. Microbiol.">
        <title>The Global Catalogue of Microorganisms (GCM) 10K type strain sequencing project: providing services to taxonomists for standard genome sequencing and annotation.</title>
        <authorList>
            <consortium name="The Broad Institute Genomics Platform"/>
            <consortium name="The Broad Institute Genome Sequencing Center for Infectious Disease"/>
            <person name="Wu L."/>
            <person name="Ma J."/>
        </authorList>
    </citation>
    <scope>NUCLEOTIDE SEQUENCE [LARGE SCALE GENOMIC DNA]</scope>
    <source>
        <strain evidence="6">JCM 4788</strain>
    </source>
</reference>
<dbReference type="CDD" id="cd18809">
    <property type="entry name" value="SF1_C_RecD"/>
    <property type="match status" value="1"/>
</dbReference>
<protein>
    <submittedName>
        <fullName evidence="5">Uncharacterized protein</fullName>
    </submittedName>
</protein>
<keyword evidence="6" id="KW-1185">Reference proteome</keyword>
<evidence type="ECO:0000256" key="2">
    <source>
        <dbReference type="ARBA" id="ARBA00022840"/>
    </source>
</evidence>
<dbReference type="RefSeq" id="WP_344033303.1">
    <property type="nucleotide sequence ID" value="NZ_BAAABX010000097.1"/>
</dbReference>
<dbReference type="Pfam" id="PF13604">
    <property type="entry name" value="AAA_30"/>
    <property type="match status" value="1"/>
</dbReference>
<dbReference type="PANTHER" id="PTHR43788">
    <property type="entry name" value="DNA2/NAM7 HELICASE FAMILY MEMBER"/>
    <property type="match status" value="1"/>
</dbReference>
<dbReference type="Proteomes" id="UP001500879">
    <property type="component" value="Unassembled WGS sequence"/>
</dbReference>
<evidence type="ECO:0000256" key="1">
    <source>
        <dbReference type="ARBA" id="ARBA00022741"/>
    </source>
</evidence>
<dbReference type="Pfam" id="PF13538">
    <property type="entry name" value="UvrD_C_2"/>
    <property type="match status" value="1"/>
</dbReference>
<sequence>MHRAEAGLATDILRLNTATSRLADHADWAHQLTRTAHDTLTAQQRQAILTALTRPLSILTGGPGCGKTHTLHTLVTLATTAHVTIALAAPTGKAAHRLEETTGHPAMTVHRLLSPATGESLFDHETPLAGAELVVIDEASMLDVQLASRLTAAVPSGCHLLLVGDTDQLPSVGPGRVLHDLLAVPAIPRTRLTQVFRQTDDSNAIVDNAHRILRGLPPEAAPGVFGCHPMNDPETIAAHVVDLVATRIPRHFGTTPENIQVLCPSRRHTAGTLDLNHRLQARLNPPAPDKPEHHHEGRTFRPGDRVLQIRNQPHRGTNGVFNGATGTITTIDTDNHHLTVTHHNGEAVPYPFTDLDELMHAYALTVHRSQGSEYPYVVIPMTTSAGQQLLQRNLLYTAVTRARHGVVLIGQPDAVHRALANTNIRHRHTALEHRITHQAIVAVPRRRTASSTGQLAWD</sequence>
<dbReference type="InterPro" id="IPR027785">
    <property type="entry name" value="UvrD-like_helicase_C"/>
</dbReference>
<comment type="caution">
    <text evidence="5">The sequence shown here is derived from an EMBL/GenBank/DDBJ whole genome shotgun (WGS) entry which is preliminary data.</text>
</comment>
<dbReference type="SUPFAM" id="SSF52540">
    <property type="entry name" value="P-loop containing nucleoside triphosphate hydrolases"/>
    <property type="match status" value="2"/>
</dbReference>
<feature type="domain" description="UvrD-like helicase C-terminal" evidence="3">
    <location>
        <begin position="360"/>
        <end position="409"/>
    </location>
</feature>
<evidence type="ECO:0000259" key="4">
    <source>
        <dbReference type="Pfam" id="PF18335"/>
    </source>
</evidence>
<keyword evidence="2" id="KW-0067">ATP-binding</keyword>